<keyword evidence="2" id="KW-1185">Reference proteome</keyword>
<organism evidence="1 2">
    <name type="scientific">Pyrus ussuriensis x Pyrus communis</name>
    <dbReference type="NCBI Taxonomy" id="2448454"/>
    <lineage>
        <taxon>Eukaryota</taxon>
        <taxon>Viridiplantae</taxon>
        <taxon>Streptophyta</taxon>
        <taxon>Embryophyta</taxon>
        <taxon>Tracheophyta</taxon>
        <taxon>Spermatophyta</taxon>
        <taxon>Magnoliopsida</taxon>
        <taxon>eudicotyledons</taxon>
        <taxon>Gunneridae</taxon>
        <taxon>Pentapetalae</taxon>
        <taxon>rosids</taxon>
        <taxon>fabids</taxon>
        <taxon>Rosales</taxon>
        <taxon>Rosaceae</taxon>
        <taxon>Amygdaloideae</taxon>
        <taxon>Maleae</taxon>
        <taxon>Pyrus</taxon>
    </lineage>
</organism>
<name>A0A5N5GRL2_9ROSA</name>
<sequence>MAEYQMIRGLPDTPELQTPKLPKKGELIILKDPVVTYCVVCNAYVDHETLHGKNDKDDSGFHCPYECSVCLKFGHMDIHCPYQYHVRKGAEVGHGGVLVCICRNKEGGHPGKDNWVGRAVVKRGRVRSVNNT</sequence>
<reference evidence="1 2" key="1">
    <citation type="submission" date="2019-09" db="EMBL/GenBank/DDBJ databases">
        <authorList>
            <person name="Ou C."/>
        </authorList>
    </citation>
    <scope>NUCLEOTIDE SEQUENCE [LARGE SCALE GENOMIC DNA]</scope>
    <source>
        <strain evidence="1">S2</strain>
        <tissue evidence="1">Leaf</tissue>
    </source>
</reference>
<dbReference type="AlphaFoldDB" id="A0A5N5GRL2"/>
<reference evidence="2" key="2">
    <citation type="submission" date="2019-10" db="EMBL/GenBank/DDBJ databases">
        <title>A de novo genome assembly of a pear dwarfing rootstock.</title>
        <authorList>
            <person name="Wang F."/>
            <person name="Wang J."/>
            <person name="Li S."/>
            <person name="Zhang Y."/>
            <person name="Fang M."/>
            <person name="Ma L."/>
            <person name="Zhao Y."/>
            <person name="Jiang S."/>
        </authorList>
    </citation>
    <scope>NUCLEOTIDE SEQUENCE [LARGE SCALE GENOMIC DNA]</scope>
</reference>
<dbReference type="Proteomes" id="UP000327157">
    <property type="component" value="Chromosome 15"/>
</dbReference>
<gene>
    <name evidence="1" type="ORF">D8674_013202</name>
</gene>
<reference evidence="1 2" key="3">
    <citation type="submission" date="2019-11" db="EMBL/GenBank/DDBJ databases">
        <title>A de novo genome assembly of a pear dwarfing rootstock.</title>
        <authorList>
            <person name="Wang F."/>
            <person name="Wang J."/>
            <person name="Li S."/>
            <person name="Zhang Y."/>
            <person name="Fang M."/>
            <person name="Ma L."/>
            <person name="Zhao Y."/>
            <person name="Jiang S."/>
        </authorList>
    </citation>
    <scope>NUCLEOTIDE SEQUENCE [LARGE SCALE GENOMIC DNA]</scope>
    <source>
        <strain evidence="1">S2</strain>
        <tissue evidence="1">Leaf</tissue>
    </source>
</reference>
<dbReference type="EMBL" id="SMOL01000401">
    <property type="protein sequence ID" value="KAB2617333.1"/>
    <property type="molecule type" value="Genomic_DNA"/>
</dbReference>
<comment type="caution">
    <text evidence="1">The sequence shown here is derived from an EMBL/GenBank/DDBJ whole genome shotgun (WGS) entry which is preliminary data.</text>
</comment>
<protein>
    <submittedName>
        <fullName evidence="1">Uncharacterized protein</fullName>
    </submittedName>
</protein>
<accession>A0A5N5GRL2</accession>
<dbReference type="OrthoDB" id="10630172at2759"/>
<evidence type="ECO:0000313" key="2">
    <source>
        <dbReference type="Proteomes" id="UP000327157"/>
    </source>
</evidence>
<proteinExistence type="predicted"/>
<evidence type="ECO:0000313" key="1">
    <source>
        <dbReference type="EMBL" id="KAB2617333.1"/>
    </source>
</evidence>